<evidence type="ECO:0000313" key="11">
    <source>
        <dbReference type="EMBL" id="AFZ24068.1"/>
    </source>
</evidence>
<keyword evidence="7" id="KW-0067">ATP-binding</keyword>
<dbReference type="Gene3D" id="3.30.565.10">
    <property type="entry name" value="Histidine kinase-like ATPase, C-terminal domain"/>
    <property type="match status" value="1"/>
</dbReference>
<dbReference type="Gene3D" id="1.20.5.1930">
    <property type="match status" value="1"/>
</dbReference>
<keyword evidence="4" id="KW-0808">Transferase</keyword>
<dbReference type="CDD" id="cd16917">
    <property type="entry name" value="HATPase_UhpB-NarQ-NarX-like"/>
    <property type="match status" value="1"/>
</dbReference>
<proteinExistence type="predicted"/>
<feature type="transmembrane region" description="Helical" evidence="9">
    <location>
        <begin position="43"/>
        <end position="61"/>
    </location>
</feature>
<dbReference type="Proteomes" id="UP000010475">
    <property type="component" value="Chromosome"/>
</dbReference>
<keyword evidence="6 11" id="KW-0418">Kinase</keyword>
<dbReference type="KEGG" id="csg:Cylst_1809"/>
<dbReference type="Pfam" id="PF02518">
    <property type="entry name" value="HATPase_c"/>
    <property type="match status" value="1"/>
</dbReference>
<dbReference type="PANTHER" id="PTHR24421">
    <property type="entry name" value="NITRATE/NITRITE SENSOR PROTEIN NARX-RELATED"/>
    <property type="match status" value="1"/>
</dbReference>
<keyword evidence="9" id="KW-0812">Transmembrane</keyword>
<keyword evidence="5" id="KW-0547">Nucleotide-binding</keyword>
<evidence type="ECO:0000256" key="4">
    <source>
        <dbReference type="ARBA" id="ARBA00022679"/>
    </source>
</evidence>
<evidence type="ECO:0000256" key="1">
    <source>
        <dbReference type="ARBA" id="ARBA00000085"/>
    </source>
</evidence>
<sequence>MNPPIQFKNHPFRFLLYLEWILLAIAVLTAMLPSPSPRFANRAPELAIFSLTIFGLMGLRLPTGNNVVKVIYTASEILLLLLTGTYGGRTARLFPFLYIILVTRSCLIFQQLGRLVVTCLSFILFLLTLNYRSPKFPLPPQAQERFWFFTLSLVLLFGLSLVFVLLLMNTALSERQSRERLAIANEKLRQYALQIQNQATLEERNRIAREIHDSLGHSLTALNLQLETAVKLFSSNPTKAQTFLARAKELGSKALQDVRQSVSTMRNHPIQEQSLEQAIGILAEDFHRSNGILPVYQINLEYPLPIEVSTAIYRIIQESLTNISKYAKASAVKLELTMTAETLRLIVQDNGRGFDLQQNTTGFGLQSMRERTLGLGGEFKINSAQNSGCQLIVNIPLSRFR</sequence>
<keyword evidence="8" id="KW-0902">Two-component regulatory system</keyword>
<feature type="transmembrane region" description="Helical" evidence="9">
    <location>
        <begin position="146"/>
        <end position="168"/>
    </location>
</feature>
<dbReference type="SMART" id="SM00387">
    <property type="entry name" value="HATPase_c"/>
    <property type="match status" value="1"/>
</dbReference>
<dbReference type="PANTHER" id="PTHR24421:SF10">
    <property type="entry name" value="NITRATE_NITRITE SENSOR PROTEIN NARQ"/>
    <property type="match status" value="1"/>
</dbReference>
<evidence type="ECO:0000256" key="9">
    <source>
        <dbReference type="SAM" id="Phobius"/>
    </source>
</evidence>
<evidence type="ECO:0000313" key="12">
    <source>
        <dbReference type="Proteomes" id="UP000010475"/>
    </source>
</evidence>
<dbReference type="GO" id="GO:0000155">
    <property type="term" value="F:phosphorelay sensor kinase activity"/>
    <property type="evidence" value="ECO:0007669"/>
    <property type="project" value="InterPro"/>
</dbReference>
<feature type="transmembrane region" description="Helical" evidence="9">
    <location>
        <begin position="96"/>
        <end position="126"/>
    </location>
</feature>
<comment type="catalytic activity">
    <reaction evidence="1">
        <text>ATP + protein L-histidine = ADP + protein N-phospho-L-histidine.</text>
        <dbReference type="EC" id="2.7.13.3"/>
    </reaction>
</comment>
<evidence type="ECO:0000256" key="5">
    <source>
        <dbReference type="ARBA" id="ARBA00022741"/>
    </source>
</evidence>
<feature type="domain" description="Histidine kinase" evidence="10">
    <location>
        <begin position="312"/>
        <end position="399"/>
    </location>
</feature>
<dbReference type="HOGENOM" id="CLU_000445_20_15_3"/>
<keyword evidence="9" id="KW-0472">Membrane</keyword>
<dbReference type="GO" id="GO:0005524">
    <property type="term" value="F:ATP binding"/>
    <property type="evidence" value="ECO:0007669"/>
    <property type="project" value="UniProtKB-KW"/>
</dbReference>
<evidence type="ECO:0000256" key="7">
    <source>
        <dbReference type="ARBA" id="ARBA00022840"/>
    </source>
</evidence>
<feature type="transmembrane region" description="Helical" evidence="9">
    <location>
        <begin position="12"/>
        <end position="31"/>
    </location>
</feature>
<dbReference type="GO" id="GO:0046983">
    <property type="term" value="F:protein dimerization activity"/>
    <property type="evidence" value="ECO:0007669"/>
    <property type="project" value="InterPro"/>
</dbReference>
<dbReference type="Pfam" id="PF07730">
    <property type="entry name" value="HisKA_3"/>
    <property type="match status" value="1"/>
</dbReference>
<dbReference type="InterPro" id="IPR050482">
    <property type="entry name" value="Sensor_HK_TwoCompSys"/>
</dbReference>
<gene>
    <name evidence="11" type="ORF">Cylst_1809</name>
</gene>
<dbReference type="PATRIC" id="fig|56107.3.peg.2008"/>
<dbReference type="SUPFAM" id="SSF55874">
    <property type="entry name" value="ATPase domain of HSP90 chaperone/DNA topoisomerase II/histidine kinase"/>
    <property type="match status" value="1"/>
</dbReference>
<keyword evidence="9" id="KW-1133">Transmembrane helix</keyword>
<evidence type="ECO:0000259" key="10">
    <source>
        <dbReference type="PROSITE" id="PS50109"/>
    </source>
</evidence>
<dbReference type="RefSeq" id="WP_015207324.1">
    <property type="nucleotide sequence ID" value="NC_019757.1"/>
</dbReference>
<dbReference type="STRING" id="56107.Cylst_1809"/>
<protein>
    <recommendedName>
        <fullName evidence="2">histidine kinase</fullName>
        <ecNumber evidence="2">2.7.13.3</ecNumber>
    </recommendedName>
</protein>
<dbReference type="EMBL" id="CP003642">
    <property type="protein sequence ID" value="AFZ24068.1"/>
    <property type="molecule type" value="Genomic_DNA"/>
</dbReference>
<accession>K9WV49</accession>
<keyword evidence="3" id="KW-0597">Phosphoprotein</keyword>
<dbReference type="EC" id="2.7.13.3" evidence="2"/>
<dbReference type="PROSITE" id="PS50109">
    <property type="entry name" value="HIS_KIN"/>
    <property type="match status" value="1"/>
</dbReference>
<dbReference type="InterPro" id="IPR011712">
    <property type="entry name" value="Sig_transdc_His_kin_sub3_dim/P"/>
</dbReference>
<dbReference type="OrthoDB" id="199946at2"/>
<dbReference type="InterPro" id="IPR003594">
    <property type="entry name" value="HATPase_dom"/>
</dbReference>
<dbReference type="eggNOG" id="COG4585">
    <property type="taxonomic scope" value="Bacteria"/>
</dbReference>
<evidence type="ECO:0000256" key="2">
    <source>
        <dbReference type="ARBA" id="ARBA00012438"/>
    </source>
</evidence>
<dbReference type="AlphaFoldDB" id="K9WV49"/>
<dbReference type="InterPro" id="IPR005467">
    <property type="entry name" value="His_kinase_dom"/>
</dbReference>
<organism evidence="11 12">
    <name type="scientific">Cylindrospermum stagnale PCC 7417</name>
    <dbReference type="NCBI Taxonomy" id="56107"/>
    <lineage>
        <taxon>Bacteria</taxon>
        <taxon>Bacillati</taxon>
        <taxon>Cyanobacteriota</taxon>
        <taxon>Cyanophyceae</taxon>
        <taxon>Nostocales</taxon>
        <taxon>Nostocaceae</taxon>
        <taxon>Cylindrospermum</taxon>
    </lineage>
</organism>
<name>K9WV49_9NOST</name>
<keyword evidence="12" id="KW-1185">Reference proteome</keyword>
<dbReference type="GO" id="GO:0016020">
    <property type="term" value="C:membrane"/>
    <property type="evidence" value="ECO:0007669"/>
    <property type="project" value="InterPro"/>
</dbReference>
<evidence type="ECO:0000256" key="8">
    <source>
        <dbReference type="ARBA" id="ARBA00023012"/>
    </source>
</evidence>
<reference evidence="11 12" key="1">
    <citation type="submission" date="2012-06" db="EMBL/GenBank/DDBJ databases">
        <title>Finished chromosome of genome of Cylindrospermum stagnale PCC 7417.</title>
        <authorList>
            <consortium name="US DOE Joint Genome Institute"/>
            <person name="Gugger M."/>
            <person name="Coursin T."/>
            <person name="Rippka R."/>
            <person name="Tandeau De Marsac N."/>
            <person name="Huntemann M."/>
            <person name="Wei C.-L."/>
            <person name="Han J."/>
            <person name="Detter J.C."/>
            <person name="Han C."/>
            <person name="Tapia R."/>
            <person name="Chen A."/>
            <person name="Kyrpides N."/>
            <person name="Mavromatis K."/>
            <person name="Markowitz V."/>
            <person name="Szeto E."/>
            <person name="Ivanova N."/>
            <person name="Pagani I."/>
            <person name="Pati A."/>
            <person name="Goodwin L."/>
            <person name="Nordberg H.P."/>
            <person name="Cantor M.N."/>
            <person name="Hua S.X."/>
            <person name="Woyke T."/>
            <person name="Kerfeld C.A."/>
        </authorList>
    </citation>
    <scope>NUCLEOTIDE SEQUENCE [LARGE SCALE GENOMIC DNA]</scope>
    <source>
        <strain evidence="11 12">PCC 7417</strain>
    </source>
</reference>
<evidence type="ECO:0000256" key="6">
    <source>
        <dbReference type="ARBA" id="ARBA00022777"/>
    </source>
</evidence>
<dbReference type="InterPro" id="IPR036890">
    <property type="entry name" value="HATPase_C_sf"/>
</dbReference>
<evidence type="ECO:0000256" key="3">
    <source>
        <dbReference type="ARBA" id="ARBA00022553"/>
    </source>
</evidence>